<name>A0A2T6ZR36_TUBBO</name>
<reference evidence="2 3" key="1">
    <citation type="submission" date="2017-04" db="EMBL/GenBank/DDBJ databases">
        <title>Draft genome sequence of Tuber borchii Vittad., a whitish edible truffle.</title>
        <authorList>
            <consortium name="DOE Joint Genome Institute"/>
            <person name="Murat C."/>
            <person name="Kuo A."/>
            <person name="Barry K.W."/>
            <person name="Clum A."/>
            <person name="Dockter R.B."/>
            <person name="Fauchery L."/>
            <person name="Iotti M."/>
            <person name="Kohler A."/>
            <person name="Labutti K."/>
            <person name="Lindquist E.A."/>
            <person name="Lipzen A."/>
            <person name="Ohm R.A."/>
            <person name="Wang M."/>
            <person name="Grigoriev I.V."/>
            <person name="Zambonelli A."/>
            <person name="Martin F.M."/>
        </authorList>
    </citation>
    <scope>NUCLEOTIDE SEQUENCE [LARGE SCALE GENOMIC DNA]</scope>
    <source>
        <strain evidence="2 3">Tbo3840</strain>
    </source>
</reference>
<proteinExistence type="predicted"/>
<accession>A0A2T6ZR36</accession>
<dbReference type="Proteomes" id="UP000244722">
    <property type="component" value="Unassembled WGS sequence"/>
</dbReference>
<feature type="signal peptide" evidence="1">
    <location>
        <begin position="1"/>
        <end position="23"/>
    </location>
</feature>
<evidence type="ECO:0000313" key="2">
    <source>
        <dbReference type="EMBL" id="PUU77955.1"/>
    </source>
</evidence>
<dbReference type="EMBL" id="NESQ01000134">
    <property type="protein sequence ID" value="PUU77955.1"/>
    <property type="molecule type" value="Genomic_DNA"/>
</dbReference>
<evidence type="ECO:0000256" key="1">
    <source>
        <dbReference type="SAM" id="SignalP"/>
    </source>
</evidence>
<organism evidence="2 3">
    <name type="scientific">Tuber borchii</name>
    <name type="common">White truffle</name>
    <dbReference type="NCBI Taxonomy" id="42251"/>
    <lineage>
        <taxon>Eukaryota</taxon>
        <taxon>Fungi</taxon>
        <taxon>Dikarya</taxon>
        <taxon>Ascomycota</taxon>
        <taxon>Pezizomycotina</taxon>
        <taxon>Pezizomycetes</taxon>
        <taxon>Pezizales</taxon>
        <taxon>Tuberaceae</taxon>
        <taxon>Tuber</taxon>
    </lineage>
</organism>
<feature type="chain" id="PRO_5015675767" evidence="1">
    <location>
        <begin position="24"/>
        <end position="87"/>
    </location>
</feature>
<keyword evidence="3" id="KW-1185">Reference proteome</keyword>
<gene>
    <name evidence="2" type="ORF">B9Z19DRAFT_1085133</name>
</gene>
<sequence length="87" mass="9336">MFSLRFAILIIPSLLILSTLCVAQGVMEIIRPPGTSPQGAAPAANSLWEVSQLGLLAPQEKLPRRVSAGTASKKSNLIFRSPSSFMR</sequence>
<protein>
    <submittedName>
        <fullName evidence="2">Uncharacterized protein</fullName>
    </submittedName>
</protein>
<keyword evidence="1" id="KW-0732">Signal</keyword>
<dbReference type="AlphaFoldDB" id="A0A2T6ZR36"/>
<evidence type="ECO:0000313" key="3">
    <source>
        <dbReference type="Proteomes" id="UP000244722"/>
    </source>
</evidence>
<comment type="caution">
    <text evidence="2">The sequence shown here is derived from an EMBL/GenBank/DDBJ whole genome shotgun (WGS) entry which is preliminary data.</text>
</comment>